<organism evidence="2 3">
    <name type="scientific">Hericium alpestre</name>
    <dbReference type="NCBI Taxonomy" id="135208"/>
    <lineage>
        <taxon>Eukaryota</taxon>
        <taxon>Fungi</taxon>
        <taxon>Dikarya</taxon>
        <taxon>Basidiomycota</taxon>
        <taxon>Agaricomycotina</taxon>
        <taxon>Agaricomycetes</taxon>
        <taxon>Russulales</taxon>
        <taxon>Hericiaceae</taxon>
        <taxon>Hericium</taxon>
    </lineage>
</organism>
<keyword evidence="3" id="KW-1185">Reference proteome</keyword>
<sequence length="429" mass="48009">MSAIQSIFEFPDDRILPASTAKRTRELHIRQQRMALAFIKKNQDALGNGWESLWHEFYARHFEYLQLSILGGEKFLSTIPQPRFEHETYKNGLSEQYSMIVQQAIESSRLEIEALLSQTFSGGHNDDSLVTNLDNFLADLSLDGDSSLGGNFQPRLTSSNLSSPTLSSFPSAAAKTDSEFPVRTSHEVTKSQGQTSSLTSGHQSDVQPPRGRKDEQTSSPSFTSSADPNYSRYKEASQSIDWGSIERNIITRVVGDINGLDVEVQSRSPDYFTIVRDLYDVKSKLAGACFPLLITELKALGVTHSERKGTSAITAALFQRSWQAALCMETYGVQRVFSMCAAGLWVQFDLWDRSQMREDLSSVRLRKGNLESAGPSLETSRVMKILEDDASEYSEDYKFWINRIIHAAKTPKLQVATLSEAELSIYVLP</sequence>
<comment type="caution">
    <text evidence="2">The sequence shown here is derived from an EMBL/GenBank/DDBJ whole genome shotgun (WGS) entry which is preliminary data.</text>
</comment>
<evidence type="ECO:0000313" key="3">
    <source>
        <dbReference type="Proteomes" id="UP000298061"/>
    </source>
</evidence>
<dbReference type="Proteomes" id="UP000298061">
    <property type="component" value="Unassembled WGS sequence"/>
</dbReference>
<feature type="compositionally biased region" description="Basic and acidic residues" evidence="1">
    <location>
        <begin position="176"/>
        <end position="189"/>
    </location>
</feature>
<protein>
    <submittedName>
        <fullName evidence="2">Uncharacterized protein</fullName>
    </submittedName>
</protein>
<name>A0A4Z0A0P4_9AGAM</name>
<feature type="region of interest" description="Disordered" evidence="1">
    <location>
        <begin position="155"/>
        <end position="230"/>
    </location>
</feature>
<gene>
    <name evidence="2" type="ORF">EWM64_g4115</name>
</gene>
<proteinExistence type="predicted"/>
<accession>A0A4Z0A0P4</accession>
<feature type="compositionally biased region" description="Polar residues" evidence="1">
    <location>
        <begin position="190"/>
        <end position="206"/>
    </location>
</feature>
<evidence type="ECO:0000256" key="1">
    <source>
        <dbReference type="SAM" id="MobiDB-lite"/>
    </source>
</evidence>
<dbReference type="EMBL" id="SFCI01000422">
    <property type="protein sequence ID" value="TFY79893.1"/>
    <property type="molecule type" value="Genomic_DNA"/>
</dbReference>
<feature type="compositionally biased region" description="Low complexity" evidence="1">
    <location>
        <begin position="155"/>
        <end position="174"/>
    </location>
</feature>
<evidence type="ECO:0000313" key="2">
    <source>
        <dbReference type="EMBL" id="TFY79893.1"/>
    </source>
</evidence>
<feature type="compositionally biased region" description="Polar residues" evidence="1">
    <location>
        <begin position="217"/>
        <end position="228"/>
    </location>
</feature>
<dbReference type="AlphaFoldDB" id="A0A4Z0A0P4"/>
<reference evidence="2 3" key="1">
    <citation type="submission" date="2019-02" db="EMBL/GenBank/DDBJ databases">
        <title>Genome sequencing of the rare red list fungi Hericium alpestre (H. flagellum).</title>
        <authorList>
            <person name="Buettner E."/>
            <person name="Kellner H."/>
        </authorList>
    </citation>
    <scope>NUCLEOTIDE SEQUENCE [LARGE SCALE GENOMIC DNA]</scope>
    <source>
        <strain evidence="2 3">DSM 108284</strain>
    </source>
</reference>